<dbReference type="InterPro" id="IPR026739">
    <property type="entry name" value="AP_beta"/>
</dbReference>
<organism evidence="8 9">
    <name type="scientific">Cochliobolus sativus</name>
    <name type="common">Common root rot and spot blotch fungus</name>
    <name type="synonym">Bipolaris sorokiniana</name>
    <dbReference type="NCBI Taxonomy" id="45130"/>
    <lineage>
        <taxon>Eukaryota</taxon>
        <taxon>Fungi</taxon>
        <taxon>Dikarya</taxon>
        <taxon>Ascomycota</taxon>
        <taxon>Pezizomycotina</taxon>
        <taxon>Dothideomycetes</taxon>
        <taxon>Pleosporomycetidae</taxon>
        <taxon>Pleosporales</taxon>
        <taxon>Pleosporineae</taxon>
        <taxon>Pleosporaceae</taxon>
        <taxon>Bipolaris</taxon>
    </lineage>
</organism>
<dbReference type="InterPro" id="IPR002553">
    <property type="entry name" value="Clathrin/coatomer_adapt-like_N"/>
</dbReference>
<feature type="compositionally biased region" description="Polar residues" evidence="6">
    <location>
        <begin position="287"/>
        <end position="297"/>
    </location>
</feature>
<feature type="region of interest" description="Disordered" evidence="6">
    <location>
        <begin position="283"/>
        <end position="316"/>
    </location>
</feature>
<dbReference type="GO" id="GO:0012505">
    <property type="term" value="C:endomembrane system"/>
    <property type="evidence" value="ECO:0007669"/>
    <property type="project" value="UniProtKB-SubCell"/>
</dbReference>
<evidence type="ECO:0000256" key="2">
    <source>
        <dbReference type="ARBA" id="ARBA00006613"/>
    </source>
</evidence>
<evidence type="ECO:0000256" key="1">
    <source>
        <dbReference type="ARBA" id="ARBA00004308"/>
    </source>
</evidence>
<evidence type="ECO:0000256" key="3">
    <source>
        <dbReference type="ARBA" id="ARBA00022448"/>
    </source>
</evidence>
<dbReference type="Pfam" id="PF01602">
    <property type="entry name" value="Adaptin_N"/>
    <property type="match status" value="1"/>
</dbReference>
<reference evidence="8" key="1">
    <citation type="submission" date="2019-11" db="EMBL/GenBank/DDBJ databases">
        <title>Bipolaris sorokiniana Genome sequencing.</title>
        <authorList>
            <person name="Wang H."/>
        </authorList>
    </citation>
    <scope>NUCLEOTIDE SEQUENCE</scope>
</reference>
<evidence type="ECO:0000259" key="7">
    <source>
        <dbReference type="Pfam" id="PF01602"/>
    </source>
</evidence>
<feature type="domain" description="Clathrin/coatomer adaptor adaptin-like N-terminal" evidence="7">
    <location>
        <begin position="95"/>
        <end position="672"/>
    </location>
</feature>
<name>A0A8H5Z9M5_COCSA</name>
<evidence type="ECO:0000256" key="4">
    <source>
        <dbReference type="ARBA" id="ARBA00022927"/>
    </source>
</evidence>
<feature type="region of interest" description="Disordered" evidence="6">
    <location>
        <begin position="768"/>
        <end position="867"/>
    </location>
</feature>
<evidence type="ECO:0000313" key="8">
    <source>
        <dbReference type="EMBL" id="KAF5845152.1"/>
    </source>
</evidence>
<keyword evidence="4" id="KW-0653">Protein transport</keyword>
<comment type="subcellular location">
    <subcellularLocation>
        <location evidence="1">Endomembrane system</location>
    </subcellularLocation>
</comment>
<dbReference type="EMBL" id="WNKQ01000020">
    <property type="protein sequence ID" value="KAF5845152.1"/>
    <property type="molecule type" value="Genomic_DNA"/>
</dbReference>
<protein>
    <recommendedName>
        <fullName evidence="7">Clathrin/coatomer adaptor adaptin-like N-terminal domain-containing protein</fullName>
    </recommendedName>
</protein>
<feature type="compositionally biased region" description="Acidic residues" evidence="6">
    <location>
        <begin position="814"/>
        <end position="859"/>
    </location>
</feature>
<evidence type="ECO:0000256" key="5">
    <source>
        <dbReference type="ARBA" id="ARBA00023136"/>
    </source>
</evidence>
<feature type="compositionally biased region" description="Basic and acidic residues" evidence="6">
    <location>
        <begin position="733"/>
        <end position="744"/>
    </location>
</feature>
<keyword evidence="3" id="KW-0813">Transport</keyword>
<dbReference type="GO" id="GO:0030123">
    <property type="term" value="C:AP-3 adaptor complex"/>
    <property type="evidence" value="ECO:0007669"/>
    <property type="project" value="InterPro"/>
</dbReference>
<evidence type="ECO:0000313" key="9">
    <source>
        <dbReference type="Proteomes" id="UP000624244"/>
    </source>
</evidence>
<accession>A0A8H5Z9M5</accession>
<evidence type="ECO:0000256" key="6">
    <source>
        <dbReference type="SAM" id="MobiDB-lite"/>
    </source>
</evidence>
<keyword evidence="5" id="KW-0472">Membrane</keyword>
<dbReference type="AlphaFoldDB" id="A0A8H5Z9M5"/>
<dbReference type="Gene3D" id="1.25.10.10">
    <property type="entry name" value="Leucine-rich Repeat Variant"/>
    <property type="match status" value="1"/>
</dbReference>
<dbReference type="InterPro" id="IPR011989">
    <property type="entry name" value="ARM-like"/>
</dbReference>
<dbReference type="PANTHER" id="PTHR11134">
    <property type="entry name" value="ADAPTOR COMPLEX SUBUNIT BETA FAMILY MEMBER"/>
    <property type="match status" value="1"/>
</dbReference>
<dbReference type="GO" id="GO:0016192">
    <property type="term" value="P:vesicle-mediated transport"/>
    <property type="evidence" value="ECO:0007669"/>
    <property type="project" value="InterPro"/>
</dbReference>
<dbReference type="GO" id="GO:0006886">
    <property type="term" value="P:intracellular protein transport"/>
    <property type="evidence" value="ECO:0007669"/>
    <property type="project" value="InterPro"/>
</dbReference>
<gene>
    <name evidence="8" type="ORF">GGP41_001323</name>
</gene>
<feature type="compositionally biased region" description="Acidic residues" evidence="6">
    <location>
        <begin position="301"/>
        <end position="316"/>
    </location>
</feature>
<proteinExistence type="inferred from homology"/>
<feature type="compositionally biased region" description="Polar residues" evidence="6">
    <location>
        <begin position="776"/>
        <end position="785"/>
    </location>
</feature>
<sequence length="867" mass="96127">MHPSSFAHWSLSTARDLTLEAARDASNVRRAPTRELPSSQLKKLLDSRSERDVLEGLRRVITVYQPHHEFEPSQQTWHALGRVMSYRQPPAQTLPFFSNVIKNVASPSLQVKKLVYIYLLQHAEHEPDTALLSINTIQKSLTDTNPQLRALALRVMSSIRVPVISQIVSLGIKRGTGDMSPYVRRAAALAIPKCYRLDPNTEPQLLEHLSTLLGDKQYFVTGAAVASFLELCPDRLDLIHPHYRALVRKLVDMDEWGQLATLRLMMVYARKCFPRKTRKVKKAAGAKTNSKPSQSTKGFYDDSESESEKDEQEQDMEEIAVLDPDLELLLKGCQSLLQSRNAAVVIAVARTYLYLGTPEYLTQAIGPLISLLRSAADIQHVALYNIVQVCLAHPEPFVKYYTHFLVRSTDAPHIWQLKLELLTLIFPHAHMRLQSLILAELSHFSHSGSLDPALVKESVRAIGRCSQSPATSPQTSARCLKLLLKHIGSADAHLVAESLEVIRHLIQRDPNAHRITVIRLAKHLDAATSPQARASIIWLVGEFAGLDPENNIAADVLRILVKGFADEAEPAKLQIVLLAAKVYVHHLTANPPPEPKVEEPKPSSSLIDEFQEEQGGFRDEHLDALAQNNEPQEEEKPHIIEALYDYVLLLVRYDTSYDLRDRARVYKALLATPTSTQLASLLLLAPKPVPHIPSPSETRKGYVLGSASLVVGDEGGVGGLKGYEDLPRWVKEGNEPDPALRDEAATSSSSNYVSAYETARNMSAAERLDAAAGSSGRMTADSTMSPRGLNGIGGDGGFGGVPKAPLKEKTLDDWLAEEEGEDDDEETETESEEETDAEEEESEGESEYETDSEDEETDDERGNLIKQ</sequence>
<feature type="region of interest" description="Disordered" evidence="6">
    <location>
        <begin position="733"/>
        <end position="752"/>
    </location>
</feature>
<comment type="caution">
    <text evidence="8">The sequence shown here is derived from an EMBL/GenBank/DDBJ whole genome shotgun (WGS) entry which is preliminary data.</text>
</comment>
<dbReference type="SUPFAM" id="SSF48371">
    <property type="entry name" value="ARM repeat"/>
    <property type="match status" value="1"/>
</dbReference>
<dbReference type="Proteomes" id="UP000624244">
    <property type="component" value="Unassembled WGS sequence"/>
</dbReference>
<comment type="similarity">
    <text evidence="2">Belongs to the adaptor complexes large subunit family.</text>
</comment>
<feature type="compositionally biased region" description="Gly residues" evidence="6">
    <location>
        <begin position="790"/>
        <end position="800"/>
    </location>
</feature>
<dbReference type="InterPro" id="IPR016024">
    <property type="entry name" value="ARM-type_fold"/>
</dbReference>